<comment type="caution">
    <text evidence="1">The sequence shown here is derived from an EMBL/GenBank/DDBJ whole genome shotgun (WGS) entry which is preliminary data.</text>
</comment>
<sequence>MFTVYLKTYPALTFKPEDFAQPQFIRHACGVRAVHLYAELRARGEGKVGAFHAAFGNEIQGSTEDVLIAAEQFERSSTFQNAYEGAQDRIGRDELRKEWAARLGEISVTERDHAAFLNAHSEFLESKGNKKYEKRCEAFDQIISERTKEAEKRAELQHMSNETMRIFG</sequence>
<gene>
    <name evidence="1" type="ORF">WL29_08175</name>
</gene>
<dbReference type="EMBL" id="LPHD01000214">
    <property type="protein sequence ID" value="KWA70496.1"/>
    <property type="molecule type" value="Genomic_DNA"/>
</dbReference>
<protein>
    <submittedName>
        <fullName evidence="1">Uncharacterized protein</fullName>
    </submittedName>
</protein>
<proteinExistence type="predicted"/>
<name>A0A105JGB3_9BURK</name>
<evidence type="ECO:0000313" key="2">
    <source>
        <dbReference type="Proteomes" id="UP000060630"/>
    </source>
</evidence>
<organism evidence="1 2">
    <name type="scientific">Burkholderia ubonensis</name>
    <dbReference type="NCBI Taxonomy" id="101571"/>
    <lineage>
        <taxon>Bacteria</taxon>
        <taxon>Pseudomonadati</taxon>
        <taxon>Pseudomonadota</taxon>
        <taxon>Betaproteobacteria</taxon>
        <taxon>Burkholderiales</taxon>
        <taxon>Burkholderiaceae</taxon>
        <taxon>Burkholderia</taxon>
        <taxon>Burkholderia cepacia complex</taxon>
    </lineage>
</organism>
<evidence type="ECO:0000313" key="1">
    <source>
        <dbReference type="EMBL" id="KWA70496.1"/>
    </source>
</evidence>
<reference evidence="1 2" key="1">
    <citation type="submission" date="2015-11" db="EMBL/GenBank/DDBJ databases">
        <title>Expanding the genomic diversity of Burkholderia species for the development of highly accurate diagnostics.</title>
        <authorList>
            <person name="Sahl J."/>
            <person name="Keim P."/>
            <person name="Wagner D."/>
        </authorList>
    </citation>
    <scope>NUCLEOTIDE SEQUENCE [LARGE SCALE GENOMIC DNA]</scope>
    <source>
        <strain evidence="1 2">MSMB2087WGS</strain>
    </source>
</reference>
<accession>A0A105JGB3</accession>
<dbReference type="AlphaFoldDB" id="A0A105JGB3"/>
<dbReference type="Proteomes" id="UP000060630">
    <property type="component" value="Unassembled WGS sequence"/>
</dbReference>
<dbReference type="RefSeq" id="WP_059655116.1">
    <property type="nucleotide sequence ID" value="NZ_LOXJ01000031.1"/>
</dbReference>